<dbReference type="Pfam" id="PF14525">
    <property type="entry name" value="AraC_binding_2"/>
    <property type="match status" value="1"/>
</dbReference>
<dbReference type="EMBL" id="CP115450">
    <property type="protein sequence ID" value="WBP86249.1"/>
    <property type="molecule type" value="Genomic_DNA"/>
</dbReference>
<keyword evidence="2" id="KW-0238">DNA-binding</keyword>
<accession>A0ABY7Q0S9</accession>
<evidence type="ECO:0000256" key="3">
    <source>
        <dbReference type="ARBA" id="ARBA00023163"/>
    </source>
</evidence>
<dbReference type="PANTHER" id="PTHR46796">
    <property type="entry name" value="HTH-TYPE TRANSCRIPTIONAL ACTIVATOR RHAS-RELATED"/>
    <property type="match status" value="1"/>
</dbReference>
<proteinExistence type="predicted"/>
<reference evidence="6" key="1">
    <citation type="submission" date="2022-12" db="EMBL/GenBank/DDBJ databases">
        <authorList>
            <person name="Mo P."/>
        </authorList>
    </citation>
    <scope>NUCLEOTIDE SEQUENCE [LARGE SCALE GENOMIC DNA]</scope>
    <source>
        <strain evidence="6">HUAS 3-15</strain>
    </source>
</reference>
<dbReference type="PROSITE" id="PS01124">
    <property type="entry name" value="HTH_ARAC_FAMILY_2"/>
    <property type="match status" value="1"/>
</dbReference>
<protein>
    <submittedName>
        <fullName evidence="5">Helix-turn-helix transcriptional regulator</fullName>
    </submittedName>
</protein>
<dbReference type="SMART" id="SM00342">
    <property type="entry name" value="HTH_ARAC"/>
    <property type="match status" value="1"/>
</dbReference>
<dbReference type="Pfam" id="PF12833">
    <property type="entry name" value="HTH_18"/>
    <property type="match status" value="1"/>
</dbReference>
<dbReference type="PANTHER" id="PTHR46796:SF6">
    <property type="entry name" value="ARAC SUBFAMILY"/>
    <property type="match status" value="1"/>
</dbReference>
<keyword evidence="1" id="KW-0805">Transcription regulation</keyword>
<dbReference type="InterPro" id="IPR009057">
    <property type="entry name" value="Homeodomain-like_sf"/>
</dbReference>
<dbReference type="InterPro" id="IPR020449">
    <property type="entry name" value="Tscrpt_reg_AraC-type_HTH"/>
</dbReference>
<feature type="domain" description="HTH araC/xylS-type" evidence="4">
    <location>
        <begin position="157"/>
        <end position="258"/>
    </location>
</feature>
<evidence type="ECO:0000259" key="4">
    <source>
        <dbReference type="PROSITE" id="PS01124"/>
    </source>
</evidence>
<evidence type="ECO:0000313" key="6">
    <source>
        <dbReference type="Proteomes" id="UP001212821"/>
    </source>
</evidence>
<name>A0ABY7Q0S9_9ACTN</name>
<dbReference type="InterPro" id="IPR050204">
    <property type="entry name" value="AraC_XylS_family_regulators"/>
</dbReference>
<dbReference type="PRINTS" id="PR00032">
    <property type="entry name" value="HTHARAC"/>
</dbReference>
<keyword evidence="6" id="KW-1185">Reference proteome</keyword>
<dbReference type="Gene3D" id="1.10.10.60">
    <property type="entry name" value="Homeodomain-like"/>
    <property type="match status" value="1"/>
</dbReference>
<dbReference type="InterPro" id="IPR018060">
    <property type="entry name" value="HTH_AraC"/>
</dbReference>
<gene>
    <name evidence="5" type="ORF">O1G21_10595</name>
</gene>
<keyword evidence="3" id="KW-0804">Transcription</keyword>
<evidence type="ECO:0000256" key="2">
    <source>
        <dbReference type="ARBA" id="ARBA00023125"/>
    </source>
</evidence>
<dbReference type="SUPFAM" id="SSF46689">
    <property type="entry name" value="Homeodomain-like"/>
    <property type="match status" value="1"/>
</dbReference>
<sequence>MTTMSWHIQAVSPMPLRDEEFFHLARAVDDSMMITSDGDEIPLKASDLVFCDPGRSRTPRFADDGRVAVLRLPRRLLELSEADCDRLTGMISEGGDGLGALVSSCLAELTTGVQDHSPETIHRLTRTTVDLLVVLVMELLQTEREELSTVAHSELIAQIQNYIEKHLTDPDLSPYSIARANHISVRYLHKIFQHEGITVGQWLRQRRLESCRHDLRRTPNRRIAVSAVANRWGFVSASHFSRVFREEYGMSPSEWQALS</sequence>
<dbReference type="Proteomes" id="UP001212821">
    <property type="component" value="Chromosome"/>
</dbReference>
<dbReference type="InterPro" id="IPR035418">
    <property type="entry name" value="AraC-bd_2"/>
</dbReference>
<dbReference type="RefSeq" id="WP_270142773.1">
    <property type="nucleotide sequence ID" value="NZ_CP115450.1"/>
</dbReference>
<evidence type="ECO:0000313" key="5">
    <source>
        <dbReference type="EMBL" id="WBP86249.1"/>
    </source>
</evidence>
<evidence type="ECO:0000256" key="1">
    <source>
        <dbReference type="ARBA" id="ARBA00023015"/>
    </source>
</evidence>
<organism evidence="5 6">
    <name type="scientific">Kitasatospora cathayae</name>
    <dbReference type="NCBI Taxonomy" id="3004092"/>
    <lineage>
        <taxon>Bacteria</taxon>
        <taxon>Bacillati</taxon>
        <taxon>Actinomycetota</taxon>
        <taxon>Actinomycetes</taxon>
        <taxon>Kitasatosporales</taxon>
        <taxon>Streptomycetaceae</taxon>
        <taxon>Kitasatospora</taxon>
    </lineage>
</organism>